<evidence type="ECO:0000313" key="4">
    <source>
        <dbReference type="EMBL" id="KAJ1646288.1"/>
    </source>
</evidence>
<gene>
    <name evidence="4" type="ORF">LPJ64_002219</name>
</gene>
<comment type="caution">
    <text evidence="4">The sequence shown here is derived from an EMBL/GenBank/DDBJ whole genome shotgun (WGS) entry which is preliminary data.</text>
</comment>
<keyword evidence="5" id="KW-1185">Reference proteome</keyword>
<accession>A0A9W8CKR5</accession>
<keyword evidence="2" id="KW-1133">Transmembrane helix</keyword>
<evidence type="ECO:0000313" key="5">
    <source>
        <dbReference type="Proteomes" id="UP001145021"/>
    </source>
</evidence>
<dbReference type="AlphaFoldDB" id="A0A9W8CKR5"/>
<reference evidence="4" key="1">
    <citation type="submission" date="2022-07" db="EMBL/GenBank/DDBJ databases">
        <title>Phylogenomic reconstructions and comparative analyses of Kickxellomycotina fungi.</title>
        <authorList>
            <person name="Reynolds N.K."/>
            <person name="Stajich J.E."/>
            <person name="Barry K."/>
            <person name="Grigoriev I.V."/>
            <person name="Crous P."/>
            <person name="Smith M.E."/>
        </authorList>
    </citation>
    <scope>NUCLEOTIDE SEQUENCE</scope>
    <source>
        <strain evidence="4">NBRC 105413</strain>
    </source>
</reference>
<feature type="compositionally biased region" description="Polar residues" evidence="1">
    <location>
        <begin position="687"/>
        <end position="696"/>
    </location>
</feature>
<name>A0A9W8CKR5_9FUNG</name>
<feature type="compositionally biased region" description="Polar residues" evidence="1">
    <location>
        <begin position="665"/>
        <end position="675"/>
    </location>
</feature>
<feature type="region of interest" description="Disordered" evidence="1">
    <location>
        <begin position="657"/>
        <end position="702"/>
    </location>
</feature>
<dbReference type="EMBL" id="JANBOH010000067">
    <property type="protein sequence ID" value="KAJ1646288.1"/>
    <property type="molecule type" value="Genomic_DNA"/>
</dbReference>
<evidence type="ECO:0000256" key="3">
    <source>
        <dbReference type="SAM" id="SignalP"/>
    </source>
</evidence>
<keyword evidence="2" id="KW-0472">Membrane</keyword>
<feature type="chain" id="PRO_5040774943" evidence="3">
    <location>
        <begin position="19"/>
        <end position="973"/>
    </location>
</feature>
<feature type="compositionally biased region" description="Low complexity" evidence="1">
    <location>
        <begin position="794"/>
        <end position="815"/>
    </location>
</feature>
<evidence type="ECO:0000256" key="2">
    <source>
        <dbReference type="SAM" id="Phobius"/>
    </source>
</evidence>
<proteinExistence type="predicted"/>
<keyword evidence="2" id="KW-0812">Transmembrane</keyword>
<dbReference type="Proteomes" id="UP001145021">
    <property type="component" value="Unassembled WGS sequence"/>
</dbReference>
<keyword evidence="3" id="KW-0732">Signal</keyword>
<feature type="region of interest" description="Disordered" evidence="1">
    <location>
        <begin position="793"/>
        <end position="819"/>
    </location>
</feature>
<sequence>MSASKLFTMHLLVAVVFAATSVAARQANGELLPRATNDTKAANNDKKQPKVVINQMDLLSGGPAGIALIIGVMQIWPSPTQVCRRHLQDFLVWLKSSVEKDFCMTLYSCEGKCFSRDYEPTIGNVDNRIKANAGAINCTQCVGSGNIKVEELVDIIQRGDNGITLDELARVVRYPRMKNLGRAIKILRFCPLFGKRVVFFQWIVVFFMYLFNWVFHSGLPHFNVLRRPLGFPPIDYTVFRGFGLEYRISELASSKVLTEQLPWAKYSVYNMLVQLAGRKLATKVWGVDDRKAGNTESNQDLGKIENEDNAAFNHPMLEHRRLVRQMTTDECSAAEMLYMIGLHSMRLLLLCRGIGFPPPYMIAGSFSNASIKLDENVLVFKHKRLENLFKMVYSYERFGSGEKIIGADTKDYMHLSYDLLAKKMQSELGDLITHQLTSHVLLSLTLASIKIKYISKVMAKSKGTIDERLRVDGIELDEKQEDMLARGQVETCRRVLSILGRLATPSLYWGATVWLLYSLYQVSKEICRFNDKFLAGSGNSEGMPDNIDKLIKLLINSPFQMIVYDDICKNNFDKHQINQNQKSSSLTSKKLGSIVALNEDIYWNSAPAWCACSTLSNNDYRKQCRGICTLIINETLTFINMSDYFRTPYFFQLRTQAEPEKKNSSDSSTPTNNADASGGNITGNDADASNQNSASQIALEPAENSDFVRKTVSRLPNIKLKEEEETNMSPGPLVHDVARLVCLSDRHQLMKNNDQFQIERIALVSIKKPEPTASKKQVAKKTQLSANANITDTSAAAAGTQPQPQPRQQSSAAPQEKLAVNPDPLTVEKLVELARYCWSWIRNIRHLKSHPNLRIDMTPYPLSTLLFENKPQLVAILGDTMYVVSKKEALAENAKWPFMPQTQNLTDWFKGSDSVCTTIAPVVPLLLGPSDKFADRVTKGLGMGAGRLQYERRTMRKEIYRLDAPVRSISVDQ</sequence>
<protein>
    <submittedName>
        <fullName evidence="4">Uncharacterized protein</fullName>
    </submittedName>
</protein>
<organism evidence="4 5">
    <name type="scientific">Coemansia asiatica</name>
    <dbReference type="NCBI Taxonomy" id="1052880"/>
    <lineage>
        <taxon>Eukaryota</taxon>
        <taxon>Fungi</taxon>
        <taxon>Fungi incertae sedis</taxon>
        <taxon>Zoopagomycota</taxon>
        <taxon>Kickxellomycotina</taxon>
        <taxon>Kickxellomycetes</taxon>
        <taxon>Kickxellales</taxon>
        <taxon>Kickxellaceae</taxon>
        <taxon>Coemansia</taxon>
    </lineage>
</organism>
<evidence type="ECO:0000256" key="1">
    <source>
        <dbReference type="SAM" id="MobiDB-lite"/>
    </source>
</evidence>
<feature type="transmembrane region" description="Helical" evidence="2">
    <location>
        <begin position="197"/>
        <end position="215"/>
    </location>
</feature>
<feature type="signal peptide" evidence="3">
    <location>
        <begin position="1"/>
        <end position="18"/>
    </location>
</feature>